<dbReference type="Proteomes" id="UP000263220">
    <property type="component" value="Segment"/>
</dbReference>
<organism evidence="1 2">
    <name type="scientific">Dickeya phage vB_DsoP_JA10</name>
    <dbReference type="NCBI Taxonomy" id="2283033"/>
    <lineage>
        <taxon>Viruses</taxon>
        <taxon>Duplodnaviria</taxon>
        <taxon>Heunggongvirae</taxon>
        <taxon>Uroviricota</taxon>
        <taxon>Caudoviricetes</taxon>
        <taxon>Autographivirales</taxon>
        <taxon>Autotranscriptaviridae</taxon>
        <taxon>Studiervirinae</taxon>
        <taxon>Ningirsuvirus</taxon>
        <taxon>Ningirsuvirus JA10</taxon>
    </lineage>
</organism>
<keyword evidence="2" id="KW-1185">Reference proteome</keyword>
<sequence>MIIRQTMPIDVENFLPHEDDLAEAIAAGVNWKENLMGALGEHTVSLVHNGWVVAIGGNQGDQCWFVTDRCIRYLTNGDKRDFRKAILDYRNKVLKEYPVLWNYVWVGNHNHIRFMESIGATFHQEFTESPRTGERFQLFTITNRR</sequence>
<name>A0A384ZVX6_9CAUD</name>
<proteinExistence type="predicted"/>
<dbReference type="EMBL" id="MH460459">
    <property type="protein sequence ID" value="AXG66392.1"/>
    <property type="molecule type" value="Genomic_DNA"/>
</dbReference>
<dbReference type="InterPro" id="IPR020335">
    <property type="entry name" value="Phage_T7_Gp13"/>
</dbReference>
<evidence type="ECO:0000313" key="1">
    <source>
        <dbReference type="EMBL" id="AXG66392.1"/>
    </source>
</evidence>
<gene>
    <name evidence="1" type="ORF">JA10_039</name>
</gene>
<accession>A0A384ZVX6</accession>
<dbReference type="Pfam" id="PF11090">
    <property type="entry name" value="Phage_T7_Gp13"/>
    <property type="match status" value="1"/>
</dbReference>
<reference evidence="1 2" key="1">
    <citation type="journal article" date="2018" name="Front. Microbiol.">
        <title>Jumbo Bacteriophages Are Represented Within an Increasing Diversity of Environmental Viruses Infecting the Emerging Phytopathogen, Dickeya solani.</title>
        <authorList>
            <person name="Day A.W."/>
            <person name="Ahn J."/>
            <person name="Salmond G.P.C."/>
        </authorList>
    </citation>
    <scope>NUCLEOTIDE SEQUENCE [LARGE SCALE GENOMIC DNA]</scope>
</reference>
<protein>
    <submittedName>
        <fullName evidence="1">Putative internal core protein</fullName>
    </submittedName>
</protein>
<evidence type="ECO:0000313" key="2">
    <source>
        <dbReference type="Proteomes" id="UP000263220"/>
    </source>
</evidence>